<comment type="subcellular location">
    <subcellularLocation>
        <location evidence="2">Cytoplasm</location>
    </subcellularLocation>
</comment>
<comment type="caution">
    <text evidence="6">The sequence shown here is derived from an EMBL/GenBank/DDBJ whole genome shotgun (WGS) entry which is preliminary data.</text>
</comment>
<dbReference type="SUPFAM" id="SSF55186">
    <property type="entry name" value="ThrRS/AlaRS common domain"/>
    <property type="match status" value="1"/>
</dbReference>
<dbReference type="GO" id="GO:0005524">
    <property type="term" value="F:ATP binding"/>
    <property type="evidence" value="ECO:0007669"/>
    <property type="project" value="InterPro"/>
</dbReference>
<gene>
    <name evidence="6" type="ORF">F7731_17265</name>
</gene>
<evidence type="ECO:0000256" key="3">
    <source>
        <dbReference type="ARBA" id="ARBA00022723"/>
    </source>
</evidence>
<dbReference type="SUPFAM" id="SSF50447">
    <property type="entry name" value="Translation proteins"/>
    <property type="match status" value="1"/>
</dbReference>
<dbReference type="InterPro" id="IPR012947">
    <property type="entry name" value="tRNA_SAD"/>
</dbReference>
<feature type="domain" description="Alanyl-transfer RNA synthetases family profile" evidence="5">
    <location>
        <begin position="1"/>
        <end position="236"/>
    </location>
</feature>
<dbReference type="InterPro" id="IPR051335">
    <property type="entry name" value="Alanyl-tRNA_Editing_Enzymes"/>
</dbReference>
<dbReference type="GO" id="GO:0003676">
    <property type="term" value="F:nucleic acid binding"/>
    <property type="evidence" value="ECO:0007669"/>
    <property type="project" value="InterPro"/>
</dbReference>
<dbReference type="AlphaFoldDB" id="A0A6L3V4B4"/>
<keyword evidence="3" id="KW-0479">Metal-binding</keyword>
<dbReference type="InterPro" id="IPR009000">
    <property type="entry name" value="Transl_B-barrel_sf"/>
</dbReference>
<keyword evidence="4" id="KW-0862">Zinc</keyword>
<keyword evidence="7" id="KW-1185">Reference proteome</keyword>
<dbReference type="InterPro" id="IPR018163">
    <property type="entry name" value="Thr/Ala-tRNA-synth_IIc_edit"/>
</dbReference>
<evidence type="ECO:0000256" key="1">
    <source>
        <dbReference type="ARBA" id="ARBA00001947"/>
    </source>
</evidence>
<evidence type="ECO:0000259" key="5">
    <source>
        <dbReference type="PROSITE" id="PS50860"/>
    </source>
</evidence>
<name>A0A6L3V4B4_9BACI</name>
<dbReference type="InterPro" id="IPR018164">
    <property type="entry name" value="Ala-tRNA-synth_IIc_N"/>
</dbReference>
<sequence>MTIELYLEDSFKTQCEATIISIDGEKVILDQSVFYPGGGGQEHDTGWLQQGDKTFEVHKVKKEHGTIVHYVDIPENLLVGPVTAEIDWQRRMGLMRHHSMLHVLGAVFYKHFGSLCTGNQIYQNKARIDLTEITNLGIEEINQMINEANSEIVSNHPVSTRIVSRDEAESISGSIKTIVNLIPETVREIRLVKIGEIDEQACGGTHVNETKEIGQIILEKTKNKGKGITRLELRAE</sequence>
<evidence type="ECO:0000313" key="7">
    <source>
        <dbReference type="Proteomes" id="UP000481030"/>
    </source>
</evidence>
<comment type="cofactor">
    <cofactor evidence="1">
        <name>Zn(2+)</name>
        <dbReference type="ChEBI" id="CHEBI:29105"/>
    </cofactor>
</comment>
<evidence type="ECO:0000313" key="6">
    <source>
        <dbReference type="EMBL" id="KAB2332313.1"/>
    </source>
</evidence>
<dbReference type="InterPro" id="IPR018165">
    <property type="entry name" value="Ala-tRNA-synth_IIc_core"/>
</dbReference>
<dbReference type="Gene3D" id="2.40.30.130">
    <property type="match status" value="1"/>
</dbReference>
<dbReference type="PANTHER" id="PTHR43462">
    <property type="entry name" value="ALANYL-TRNA EDITING PROTEIN"/>
    <property type="match status" value="1"/>
</dbReference>
<dbReference type="GO" id="GO:0006419">
    <property type="term" value="P:alanyl-tRNA aminoacylation"/>
    <property type="evidence" value="ECO:0007669"/>
    <property type="project" value="InterPro"/>
</dbReference>
<dbReference type="SMART" id="SM00863">
    <property type="entry name" value="tRNA_SAD"/>
    <property type="match status" value="1"/>
</dbReference>
<dbReference type="GO" id="GO:0002161">
    <property type="term" value="F:aminoacyl-tRNA deacylase activity"/>
    <property type="evidence" value="ECO:0007669"/>
    <property type="project" value="UniProtKB-ARBA"/>
</dbReference>
<dbReference type="Pfam" id="PF01411">
    <property type="entry name" value="tRNA-synt_2c"/>
    <property type="match status" value="1"/>
</dbReference>
<dbReference type="RefSeq" id="WP_151536043.1">
    <property type="nucleotide sequence ID" value="NZ_WBOS01000009.1"/>
</dbReference>
<dbReference type="GO" id="GO:0046872">
    <property type="term" value="F:metal ion binding"/>
    <property type="evidence" value="ECO:0007669"/>
    <property type="project" value="UniProtKB-KW"/>
</dbReference>
<dbReference type="Gene3D" id="3.30.980.10">
    <property type="entry name" value="Threonyl-trna Synthetase, Chain A, domain 2"/>
    <property type="match status" value="1"/>
</dbReference>
<dbReference type="GO" id="GO:0004813">
    <property type="term" value="F:alanine-tRNA ligase activity"/>
    <property type="evidence" value="ECO:0007669"/>
    <property type="project" value="InterPro"/>
</dbReference>
<reference evidence="6 7" key="1">
    <citation type="journal article" date="2016" name="Antonie Van Leeuwenhoek">
        <title>Bacillus depressus sp. nov., isolated from soil of a sunflower field.</title>
        <authorList>
            <person name="Wei X."/>
            <person name="Xin D."/>
            <person name="Xin Y."/>
            <person name="Zhang H."/>
            <person name="Wang T."/>
            <person name="Zhang J."/>
        </authorList>
    </citation>
    <scope>NUCLEOTIDE SEQUENCE [LARGE SCALE GENOMIC DNA]</scope>
    <source>
        <strain evidence="6 7">BZ1</strain>
    </source>
</reference>
<dbReference type="PROSITE" id="PS50860">
    <property type="entry name" value="AA_TRNA_LIGASE_II_ALA"/>
    <property type="match status" value="1"/>
</dbReference>
<accession>A0A6L3V4B4</accession>
<dbReference type="EMBL" id="WBOS01000009">
    <property type="protein sequence ID" value="KAB2332313.1"/>
    <property type="molecule type" value="Genomic_DNA"/>
</dbReference>
<dbReference type="OrthoDB" id="9812949at2"/>
<organism evidence="6 7">
    <name type="scientific">Cytobacillus depressus</name>
    <dbReference type="NCBI Taxonomy" id="1602942"/>
    <lineage>
        <taxon>Bacteria</taxon>
        <taxon>Bacillati</taxon>
        <taxon>Bacillota</taxon>
        <taxon>Bacilli</taxon>
        <taxon>Bacillales</taxon>
        <taxon>Bacillaceae</taxon>
        <taxon>Cytobacillus</taxon>
    </lineage>
</organism>
<protein>
    <submittedName>
        <fullName evidence="6">Alanyl-tRNA editing protein</fullName>
    </submittedName>
</protein>
<evidence type="ECO:0000256" key="4">
    <source>
        <dbReference type="ARBA" id="ARBA00022833"/>
    </source>
</evidence>
<evidence type="ECO:0000256" key="2">
    <source>
        <dbReference type="ARBA" id="ARBA00004496"/>
    </source>
</evidence>
<dbReference type="Proteomes" id="UP000481030">
    <property type="component" value="Unassembled WGS sequence"/>
</dbReference>
<dbReference type="GO" id="GO:0005737">
    <property type="term" value="C:cytoplasm"/>
    <property type="evidence" value="ECO:0007669"/>
    <property type="project" value="UniProtKB-SubCell"/>
</dbReference>
<dbReference type="PANTHER" id="PTHR43462:SF1">
    <property type="entry name" value="ALANYL-TRNA EDITING PROTEIN AARSD1"/>
    <property type="match status" value="1"/>
</dbReference>
<dbReference type="Pfam" id="PF07973">
    <property type="entry name" value="tRNA_SAD"/>
    <property type="match status" value="1"/>
</dbReference>
<proteinExistence type="predicted"/>